<protein>
    <submittedName>
        <fullName evidence="3">Hydrolase</fullName>
    </submittedName>
</protein>
<organism evidence="3 4">
    <name type="scientific">Aureimonas endophytica</name>
    <dbReference type="NCBI Taxonomy" id="2027858"/>
    <lineage>
        <taxon>Bacteria</taxon>
        <taxon>Pseudomonadati</taxon>
        <taxon>Pseudomonadota</taxon>
        <taxon>Alphaproteobacteria</taxon>
        <taxon>Hyphomicrobiales</taxon>
        <taxon>Aurantimonadaceae</taxon>
        <taxon>Aureimonas</taxon>
    </lineage>
</organism>
<dbReference type="PANTHER" id="PTHR43674:SF2">
    <property type="entry name" value="BETA-UREIDOPROPIONASE"/>
    <property type="match status" value="1"/>
</dbReference>
<dbReference type="InterPro" id="IPR036526">
    <property type="entry name" value="C-N_Hydrolase_sf"/>
</dbReference>
<dbReference type="SUPFAM" id="SSF56317">
    <property type="entry name" value="Carbon-nitrogen hydrolase"/>
    <property type="match status" value="1"/>
</dbReference>
<feature type="domain" description="CN hydrolase" evidence="2">
    <location>
        <begin position="9"/>
        <end position="247"/>
    </location>
</feature>
<reference evidence="3" key="1">
    <citation type="journal article" date="2014" name="Int. J. Syst. Evol. Microbiol.">
        <title>Complete genome sequence of Corynebacterium casei LMG S-19264T (=DSM 44701T), isolated from a smear-ripened cheese.</title>
        <authorList>
            <consortium name="US DOE Joint Genome Institute (JGI-PGF)"/>
            <person name="Walter F."/>
            <person name="Albersmeier A."/>
            <person name="Kalinowski J."/>
            <person name="Ruckert C."/>
        </authorList>
    </citation>
    <scope>NUCLEOTIDE SEQUENCE</scope>
    <source>
        <strain evidence="3">CGMCC 1.15367</strain>
    </source>
</reference>
<gene>
    <name evidence="3" type="ORF">GCM10011390_09290</name>
</gene>
<dbReference type="PANTHER" id="PTHR43674">
    <property type="entry name" value="NITRILASE C965.09-RELATED"/>
    <property type="match status" value="1"/>
</dbReference>
<sequence>MKREAEAVMQVRACQMPAEELEAGSRLAAIRWLIADAASDGADVVVFPELAPTGYGAGDVIRDGAEAADGVTLSEIRQLADDHEVTVILGLAVRAEGGVVNAAVVAQPKQAPIVYAKQHLYGDYEKALFVPGTKASPIFEVAGAKAGVLVCFDVEFPERVRELALAGAEIVFVPTALPAGEASRFIAESVVPVRAFENHLFVVYVNHVGRDGRFAYQGLSCIAAPDGSRIALAPEDRPATIDATIDGTDYATAVAINPYLDELRAATLLRERALTAMEREDELWTR</sequence>
<evidence type="ECO:0000259" key="2">
    <source>
        <dbReference type="PROSITE" id="PS50263"/>
    </source>
</evidence>
<keyword evidence="1 3" id="KW-0378">Hydrolase</keyword>
<evidence type="ECO:0000313" key="3">
    <source>
        <dbReference type="EMBL" id="GGD92701.1"/>
    </source>
</evidence>
<dbReference type="GO" id="GO:0016811">
    <property type="term" value="F:hydrolase activity, acting on carbon-nitrogen (but not peptide) bonds, in linear amides"/>
    <property type="evidence" value="ECO:0007669"/>
    <property type="project" value="TreeGrafter"/>
</dbReference>
<dbReference type="Pfam" id="PF00795">
    <property type="entry name" value="CN_hydrolase"/>
    <property type="match status" value="1"/>
</dbReference>
<dbReference type="EMBL" id="BMIQ01000001">
    <property type="protein sequence ID" value="GGD92701.1"/>
    <property type="molecule type" value="Genomic_DNA"/>
</dbReference>
<name>A0A916ZES8_9HYPH</name>
<accession>A0A916ZES8</accession>
<keyword evidence="4" id="KW-1185">Reference proteome</keyword>
<dbReference type="Gene3D" id="3.60.110.10">
    <property type="entry name" value="Carbon-nitrogen hydrolase"/>
    <property type="match status" value="1"/>
</dbReference>
<dbReference type="Proteomes" id="UP000644699">
    <property type="component" value="Unassembled WGS sequence"/>
</dbReference>
<proteinExistence type="predicted"/>
<dbReference type="AlphaFoldDB" id="A0A916ZES8"/>
<evidence type="ECO:0000256" key="1">
    <source>
        <dbReference type="ARBA" id="ARBA00022801"/>
    </source>
</evidence>
<evidence type="ECO:0000313" key="4">
    <source>
        <dbReference type="Proteomes" id="UP000644699"/>
    </source>
</evidence>
<dbReference type="InterPro" id="IPR050345">
    <property type="entry name" value="Aliph_Amidase/BUP"/>
</dbReference>
<reference evidence="3" key="2">
    <citation type="submission" date="2020-09" db="EMBL/GenBank/DDBJ databases">
        <authorList>
            <person name="Sun Q."/>
            <person name="Zhou Y."/>
        </authorList>
    </citation>
    <scope>NUCLEOTIDE SEQUENCE</scope>
    <source>
        <strain evidence="3">CGMCC 1.15367</strain>
    </source>
</reference>
<dbReference type="PROSITE" id="PS50263">
    <property type="entry name" value="CN_HYDROLASE"/>
    <property type="match status" value="1"/>
</dbReference>
<dbReference type="InterPro" id="IPR003010">
    <property type="entry name" value="C-N_Hydrolase"/>
</dbReference>
<comment type="caution">
    <text evidence="3">The sequence shown here is derived from an EMBL/GenBank/DDBJ whole genome shotgun (WGS) entry which is preliminary data.</text>
</comment>